<keyword evidence="8 10" id="KW-0472">Membrane</keyword>
<comment type="caution">
    <text evidence="12">The sequence shown here is derived from an EMBL/GenBank/DDBJ whole genome shotgun (WGS) entry which is preliminary data.</text>
</comment>
<dbReference type="Gene3D" id="3.40.50.300">
    <property type="entry name" value="P-loop containing nucleotide triphosphate hydrolases"/>
    <property type="match status" value="1"/>
</dbReference>
<name>A0ABR5SIH1_9BACT</name>
<dbReference type="PANTHER" id="PTHR24220">
    <property type="entry name" value="IMPORT ATP-BINDING PROTEIN"/>
    <property type="match status" value="1"/>
</dbReference>
<evidence type="ECO:0000256" key="6">
    <source>
        <dbReference type="ARBA" id="ARBA00022741"/>
    </source>
</evidence>
<dbReference type="InterPro" id="IPR017871">
    <property type="entry name" value="ABC_transporter-like_CS"/>
</dbReference>
<evidence type="ECO:0000256" key="5">
    <source>
        <dbReference type="ARBA" id="ARBA00022618"/>
    </source>
</evidence>
<evidence type="ECO:0000256" key="2">
    <source>
        <dbReference type="ARBA" id="ARBA00005417"/>
    </source>
</evidence>
<keyword evidence="5 10" id="KW-0132">Cell division</keyword>
<evidence type="ECO:0000256" key="7">
    <source>
        <dbReference type="ARBA" id="ARBA00022840"/>
    </source>
</evidence>
<dbReference type="EMBL" id="LNQR01000068">
    <property type="protein sequence ID" value="KWT84423.1"/>
    <property type="molecule type" value="Genomic_DNA"/>
</dbReference>
<dbReference type="PROSITE" id="PS50893">
    <property type="entry name" value="ABC_TRANSPORTER_2"/>
    <property type="match status" value="1"/>
</dbReference>
<accession>A0ABR5SIH1</accession>
<proteinExistence type="inferred from homology"/>
<evidence type="ECO:0000256" key="8">
    <source>
        <dbReference type="ARBA" id="ARBA00023136"/>
    </source>
</evidence>
<gene>
    <name evidence="10 12" type="primary">ftsE</name>
    <name evidence="12" type="ORF">ASN18_1918</name>
</gene>
<evidence type="ECO:0000256" key="1">
    <source>
        <dbReference type="ARBA" id="ARBA00002579"/>
    </source>
</evidence>
<comment type="subunit">
    <text evidence="10">Homodimer. Forms a membrane-associated complex with FtsX.</text>
</comment>
<dbReference type="InterPro" id="IPR027417">
    <property type="entry name" value="P-loop_NTPase"/>
</dbReference>
<feature type="domain" description="ABC transporter" evidence="11">
    <location>
        <begin position="2"/>
        <end position="220"/>
    </location>
</feature>
<dbReference type="SUPFAM" id="SSF52540">
    <property type="entry name" value="P-loop containing nucleoside triphosphate hydrolases"/>
    <property type="match status" value="1"/>
</dbReference>
<dbReference type="SMART" id="SM00382">
    <property type="entry name" value="AAA"/>
    <property type="match status" value="1"/>
</dbReference>
<dbReference type="InterPro" id="IPR015854">
    <property type="entry name" value="ABC_transpr_LolD-like"/>
</dbReference>
<reference evidence="12 13" key="1">
    <citation type="submission" date="2015-11" db="EMBL/GenBank/DDBJ databases">
        <authorList>
            <person name="Lin W."/>
        </authorList>
    </citation>
    <scope>NUCLEOTIDE SEQUENCE [LARGE SCALE GENOMIC DNA]</scope>
    <source>
        <strain evidence="12 13">HCH-1</strain>
    </source>
</reference>
<evidence type="ECO:0000256" key="10">
    <source>
        <dbReference type="RuleBase" id="RU365094"/>
    </source>
</evidence>
<keyword evidence="4 10" id="KW-1003">Cell membrane</keyword>
<dbReference type="PANTHER" id="PTHR24220:SF470">
    <property type="entry name" value="CELL DIVISION ATP-BINDING PROTEIN FTSE"/>
    <property type="match status" value="1"/>
</dbReference>
<evidence type="ECO:0000256" key="4">
    <source>
        <dbReference type="ARBA" id="ARBA00022475"/>
    </source>
</evidence>
<dbReference type="InterPro" id="IPR003439">
    <property type="entry name" value="ABC_transporter-like_ATP-bd"/>
</dbReference>
<evidence type="ECO:0000256" key="3">
    <source>
        <dbReference type="ARBA" id="ARBA00020019"/>
    </source>
</evidence>
<dbReference type="GO" id="GO:0051301">
    <property type="term" value="P:cell division"/>
    <property type="evidence" value="ECO:0007669"/>
    <property type="project" value="UniProtKB-KW"/>
</dbReference>
<keyword evidence="7 10" id="KW-0067">ATP-binding</keyword>
<keyword evidence="9 10" id="KW-0131">Cell cycle</keyword>
<evidence type="ECO:0000256" key="9">
    <source>
        <dbReference type="ARBA" id="ARBA00023306"/>
    </source>
</evidence>
<sequence length="220" mass="24632">MIELENVSKTFGGQVALSNVSLKVERGDMAFITGPSGAGKTTLFKLLYLADKPDTGTITIAGCNAADVKSSYIPLLRRNIGVVFQDFKLLNNKTVYDNIALTLRIRGFMEREIKERVHSVLKMVNLRHKVDNYPLTLSGGEQQRITIARSIVGEPTVMLADEPTGNLDEENEKEIMRIFKQINAKGTTILIATHNRMLYKNTARKVFTLETGQLKDEEEE</sequence>
<comment type="subcellular location">
    <subcellularLocation>
        <location evidence="10">Cell membrane</location>
        <topology evidence="10">Peripheral membrane protein</topology>
        <orientation evidence="10">Cytoplasmic side</orientation>
    </subcellularLocation>
</comment>
<protein>
    <recommendedName>
        <fullName evidence="3 10">Cell division ATP-binding protein FtsE</fullName>
    </recommendedName>
</protein>
<dbReference type="PROSITE" id="PS00211">
    <property type="entry name" value="ABC_TRANSPORTER_1"/>
    <property type="match status" value="1"/>
</dbReference>
<keyword evidence="6 10" id="KW-0547">Nucleotide-binding</keyword>
<dbReference type="RefSeq" id="WP_085052531.1">
    <property type="nucleotide sequence ID" value="NZ_LNQR01000068.1"/>
</dbReference>
<dbReference type="Pfam" id="PF00005">
    <property type="entry name" value="ABC_tran"/>
    <property type="match status" value="1"/>
</dbReference>
<dbReference type="NCBIfam" id="TIGR02673">
    <property type="entry name" value="FtsE"/>
    <property type="match status" value="1"/>
</dbReference>
<keyword evidence="13" id="KW-1185">Reference proteome</keyword>
<dbReference type="InterPro" id="IPR005286">
    <property type="entry name" value="Cell_div_FtsE"/>
</dbReference>
<evidence type="ECO:0000313" key="13">
    <source>
        <dbReference type="Proteomes" id="UP000060487"/>
    </source>
</evidence>
<organism evidence="12 13">
    <name type="scientific">Candidatus Magnetominusculus xianensis</name>
    <dbReference type="NCBI Taxonomy" id="1748249"/>
    <lineage>
        <taxon>Bacteria</taxon>
        <taxon>Pseudomonadati</taxon>
        <taxon>Nitrospirota</taxon>
        <taxon>Nitrospiria</taxon>
        <taxon>Nitrospirales</taxon>
        <taxon>Nitrospiraceae</taxon>
        <taxon>Candidatus Magnetominusculus</taxon>
    </lineage>
</organism>
<evidence type="ECO:0000259" key="11">
    <source>
        <dbReference type="PROSITE" id="PS50893"/>
    </source>
</evidence>
<evidence type="ECO:0000313" key="12">
    <source>
        <dbReference type="EMBL" id="KWT84423.1"/>
    </source>
</evidence>
<comment type="function">
    <text evidence="1">Part of the ABC transporter FtsEX involved in cellular division. Important for assembly or stability of the septal ring.</text>
</comment>
<dbReference type="Proteomes" id="UP000060487">
    <property type="component" value="Unassembled WGS sequence"/>
</dbReference>
<dbReference type="InterPro" id="IPR003593">
    <property type="entry name" value="AAA+_ATPase"/>
</dbReference>
<comment type="similarity">
    <text evidence="2 10">Belongs to the ABC transporter superfamily.</text>
</comment>